<keyword evidence="3" id="KW-1185">Reference proteome</keyword>
<dbReference type="GeneID" id="60325712"/>
<dbReference type="EMBL" id="MN234165">
    <property type="protein sequence ID" value="QFG08434.1"/>
    <property type="molecule type" value="Genomic_DNA"/>
</dbReference>
<reference evidence="2 3" key="1">
    <citation type="submission" date="2019-07" db="EMBL/GenBank/DDBJ databases">
        <authorList>
            <person name="Abad L.A."/>
            <person name="Stoner T.H."/>
            <person name="Garlena R.A."/>
            <person name="Russell D.A."/>
            <person name="Pope W.H."/>
            <person name="Jacobs-Sera D."/>
            <person name="Hatfull G.F."/>
        </authorList>
    </citation>
    <scope>NUCLEOTIDE SEQUENCE [LARGE SCALE GENOMIC DNA]</scope>
</reference>
<dbReference type="KEGG" id="vg:60325712"/>
<sequence>MTVPDDAQRLAAYLGFIVGRPLKQREILEALQMSKTRFYGQRDDGTLIRPDNLVRVARNLNINAVDLLTHFGLIADEEVIACAARIEADPQRPATGRGVKMTEAPTTTRTSHRRPRLSELSVRPEVTPM</sequence>
<gene>
    <name evidence="2" type="primary">46</name>
    <name evidence="2" type="ORF">SEA_YUNKEL11_46</name>
</gene>
<dbReference type="RefSeq" id="YP_009954223.1">
    <property type="nucleotide sequence ID" value="NC_051630.1"/>
</dbReference>
<dbReference type="Proteomes" id="UP000326275">
    <property type="component" value="Segment"/>
</dbReference>
<feature type="region of interest" description="Disordered" evidence="1">
    <location>
        <begin position="91"/>
        <end position="129"/>
    </location>
</feature>
<name>A0A5J6TDH4_9CAUD</name>
<organism evidence="2 3">
    <name type="scientific">Mycobacterium phage Yunkel11</name>
    <dbReference type="NCBI Taxonomy" id="2599886"/>
    <lineage>
        <taxon>Viruses</taxon>
        <taxon>Duplodnaviria</taxon>
        <taxon>Heunggongvirae</taxon>
        <taxon>Uroviricota</taxon>
        <taxon>Caudoviricetes</taxon>
        <taxon>Weiservirinae</taxon>
        <taxon>Anayavirus</taxon>
        <taxon>Anayavirus yunkel11</taxon>
    </lineage>
</organism>
<evidence type="ECO:0000313" key="3">
    <source>
        <dbReference type="Proteomes" id="UP000326275"/>
    </source>
</evidence>
<protein>
    <submittedName>
        <fullName evidence="2">Immunity repressor</fullName>
    </submittedName>
</protein>
<accession>A0A5J6TDH4</accession>
<evidence type="ECO:0000256" key="1">
    <source>
        <dbReference type="SAM" id="MobiDB-lite"/>
    </source>
</evidence>
<evidence type="ECO:0000313" key="2">
    <source>
        <dbReference type="EMBL" id="QFG08434.1"/>
    </source>
</evidence>
<proteinExistence type="predicted"/>